<evidence type="ECO:0000313" key="4">
    <source>
        <dbReference type="EMBL" id="QBZ80780.1"/>
    </source>
</evidence>
<sequence length="823" mass="89647">MLLRVGLAWGEIGHPLALHTKKLAPIEHKKAKHLQAQKKSHTSMDVQESIADRATTPAACLLALPVELIVEILTSLSVRALATVDGVCASLHVMARCDRLWAHLYRRDFGRATPPYEHTNAASHGRHFRWLYMIEIARQRKRPIYLPHGRYIGAVPSTDGVTCESGEWAITFDGQTNVPRLVLDGYAAATYALPNNVAAGKSGTRAVDPDVCLREGIWCAGTFVGPGLVVEHKGHRYRADRFGPNGIQGQGEADYGDGDRYMGSFNGLVRHGLGTYMWADSQCFYGEWASGRRNGRGIISRRNQPEFGSYAGQFVESKYVGTGVRRSADGTIKQSTWPGAHAPSVYAVERKPHTGIHSDRSVVAVTRTVRPDSDNWRTDYADVHGHILTRAKDAARVASATSADVVIGGPAYMILTAIDDAGDPRLAGRRIWGHTWTATPDTRRRDFAVLPADPYSQEARLWAAYLASPHCLVDPEVAADCTRALADGATKGAASLDWRPSEDDCDPTVLGLGLPFGQVLPIKTEKGDADKSVGVPHVRCFLTGALVPAADCDFVSSGRLCARDHLTTWHRVAGPHRDTDPETGAELCAGRDWRLPWCAWMAKVSAHLLAWAVRDTATRYPRSCALASERVRVIVAETMGALDERRSTIDPWAMMASGRSLSVPGPTEERILGGFDGLVIRHIEVRHPAWDPRGPWRLGPPADPPADPTLQPFEAEDRDPAPTAYLQSHSVVMADVGTASFLGSRLTAVHFFGQRFDGASFAGATLTACVFVDCRFHQTAFFGAAVGGCVFYNCLVVDNPNDTTGRPVDQEAIVERIHSMGVL</sequence>
<name>A0A4D6EFY6_9VIRU</name>
<evidence type="ECO:0000256" key="1">
    <source>
        <dbReference type="ARBA" id="ARBA00022737"/>
    </source>
</evidence>
<dbReference type="Pfam" id="PF12937">
    <property type="entry name" value="F-box-like"/>
    <property type="match status" value="1"/>
</dbReference>
<dbReference type="Gene3D" id="2.20.110.10">
    <property type="entry name" value="Histone H3 K4-specific methyltransferase SET7/9 N-terminal domain"/>
    <property type="match status" value="1"/>
</dbReference>
<dbReference type="SUPFAM" id="SSF82185">
    <property type="entry name" value="Histone H3 K4-specific methyltransferase SET7/9 N-terminal domain"/>
    <property type="match status" value="1"/>
</dbReference>
<dbReference type="Gene3D" id="2.160.20.80">
    <property type="entry name" value="E3 ubiquitin-protein ligase SopA"/>
    <property type="match status" value="1"/>
</dbReference>
<dbReference type="Pfam" id="PF02493">
    <property type="entry name" value="MORN"/>
    <property type="match status" value="3"/>
</dbReference>
<evidence type="ECO:0000313" key="5">
    <source>
        <dbReference type="Proteomes" id="UP001237152"/>
    </source>
</evidence>
<proteinExistence type="predicted"/>
<reference evidence="4" key="1">
    <citation type="journal article" date="2019" name="Front. Microbiol.">
        <title>Pandoravirus Celtis Illustrates the Microevolution Processes at Work in the Giant Pandoraviridae Genomes.</title>
        <authorList>
            <person name="Legendre M."/>
            <person name="Alempic J.M."/>
            <person name="Philippe N."/>
            <person name="Lartigue A."/>
            <person name="Jeudy S."/>
            <person name="Poirot O."/>
            <person name="Ta N.T."/>
            <person name="Nin S."/>
            <person name="Coute Y."/>
            <person name="Abergel C."/>
            <person name="Claverie J.M."/>
        </authorList>
    </citation>
    <scope>NUCLEOTIDE SEQUENCE</scope>
</reference>
<dbReference type="InterPro" id="IPR003409">
    <property type="entry name" value="MORN"/>
</dbReference>
<feature type="domain" description="F-box" evidence="3">
    <location>
        <begin position="58"/>
        <end position="104"/>
    </location>
</feature>
<dbReference type="PANTHER" id="PTHR23084">
    <property type="entry name" value="PHOSPHATIDYLINOSITOL-4-PHOSPHATE 5-KINASE RELATED"/>
    <property type="match status" value="1"/>
</dbReference>
<dbReference type="PANTHER" id="PTHR23084:SF263">
    <property type="entry name" value="MORN REPEAT-CONTAINING PROTEIN 1"/>
    <property type="match status" value="1"/>
</dbReference>
<protein>
    <submittedName>
        <fullName evidence="4">Morn repeat incomplete domain containing protein</fullName>
    </submittedName>
</protein>
<dbReference type="Proteomes" id="UP001237152">
    <property type="component" value="Segment"/>
</dbReference>
<organism evidence="4 5">
    <name type="scientific">Pandoravirus celtis</name>
    <dbReference type="NCBI Taxonomy" id="2568002"/>
    <lineage>
        <taxon>Viruses</taxon>
        <taxon>Pandoravirus</taxon>
    </lineage>
</organism>
<feature type="region of interest" description="Disordered" evidence="2">
    <location>
        <begin position="694"/>
        <end position="717"/>
    </location>
</feature>
<dbReference type="SUPFAM" id="SSF141571">
    <property type="entry name" value="Pentapeptide repeat-like"/>
    <property type="match status" value="1"/>
</dbReference>
<keyword evidence="1" id="KW-0677">Repeat</keyword>
<dbReference type="InterPro" id="IPR001810">
    <property type="entry name" value="F-box_dom"/>
</dbReference>
<gene>
    <name evidence="4" type="ORF">pclt_cds_182</name>
</gene>
<dbReference type="PROSITE" id="PS50181">
    <property type="entry name" value="FBOX"/>
    <property type="match status" value="1"/>
</dbReference>
<dbReference type="EMBL" id="MK174290">
    <property type="protein sequence ID" value="QBZ80780.1"/>
    <property type="molecule type" value="Genomic_DNA"/>
</dbReference>
<evidence type="ECO:0000256" key="2">
    <source>
        <dbReference type="SAM" id="MobiDB-lite"/>
    </source>
</evidence>
<evidence type="ECO:0000259" key="3">
    <source>
        <dbReference type="PROSITE" id="PS50181"/>
    </source>
</evidence>
<dbReference type="InterPro" id="IPR036047">
    <property type="entry name" value="F-box-like_dom_sf"/>
</dbReference>
<accession>A0A4D6EFY6</accession>
<dbReference type="SUPFAM" id="SSF81383">
    <property type="entry name" value="F-box domain"/>
    <property type="match status" value="1"/>
</dbReference>
<dbReference type="Gene3D" id="1.20.1280.50">
    <property type="match status" value="1"/>
</dbReference>
<dbReference type="SMART" id="SM00698">
    <property type="entry name" value="MORN"/>
    <property type="match status" value="3"/>
</dbReference>